<dbReference type="PROSITE" id="PS00518">
    <property type="entry name" value="ZF_RING_1"/>
    <property type="match status" value="1"/>
</dbReference>
<dbReference type="GO" id="GO:0008270">
    <property type="term" value="F:zinc ion binding"/>
    <property type="evidence" value="ECO:0007669"/>
    <property type="project" value="UniProtKB-KW"/>
</dbReference>
<evidence type="ECO:0000313" key="8">
    <source>
        <dbReference type="EMBL" id="ELK16243.1"/>
    </source>
</evidence>
<evidence type="ECO:0000256" key="5">
    <source>
        <dbReference type="PROSITE-ProRule" id="PRU00221"/>
    </source>
</evidence>
<dbReference type="InterPro" id="IPR013083">
    <property type="entry name" value="Znf_RING/FYVE/PHD"/>
</dbReference>
<evidence type="ECO:0000256" key="3">
    <source>
        <dbReference type="ARBA" id="ARBA00022833"/>
    </source>
</evidence>
<reference evidence="9" key="1">
    <citation type="journal article" date="2013" name="Science">
        <title>Comparative analysis of bat genomes provides insight into the evolution of flight and immunity.</title>
        <authorList>
            <person name="Zhang G."/>
            <person name="Cowled C."/>
            <person name="Shi Z."/>
            <person name="Huang Z."/>
            <person name="Bishop-Lilly K.A."/>
            <person name="Fang X."/>
            <person name="Wynne J.W."/>
            <person name="Xiong Z."/>
            <person name="Baker M.L."/>
            <person name="Zhao W."/>
            <person name="Tachedjian M."/>
            <person name="Zhu Y."/>
            <person name="Zhou P."/>
            <person name="Jiang X."/>
            <person name="Ng J."/>
            <person name="Yang L."/>
            <person name="Wu L."/>
            <person name="Xiao J."/>
            <person name="Feng Y."/>
            <person name="Chen Y."/>
            <person name="Sun X."/>
            <person name="Zhang Y."/>
            <person name="Marsh G.A."/>
            <person name="Crameri G."/>
            <person name="Broder C.C."/>
            <person name="Frey K.G."/>
            <person name="Wang L.F."/>
            <person name="Wang J."/>
        </authorList>
    </citation>
    <scope>NUCLEOTIDE SEQUENCE [LARGE SCALE GENOMIC DNA]</scope>
</reference>
<dbReference type="SUPFAM" id="SSF57850">
    <property type="entry name" value="RING/U-box"/>
    <property type="match status" value="1"/>
</dbReference>
<dbReference type="Gene3D" id="3.30.40.10">
    <property type="entry name" value="Zinc/RING finger domain, C3HC4 (zinc finger)"/>
    <property type="match status" value="1"/>
</dbReference>
<dbReference type="GO" id="GO:0061630">
    <property type="term" value="F:ubiquitin protein ligase activity"/>
    <property type="evidence" value="ECO:0007669"/>
    <property type="project" value="InterPro"/>
</dbReference>
<dbReference type="AlphaFoldDB" id="L5KZK1"/>
<evidence type="ECO:0000313" key="9">
    <source>
        <dbReference type="Proteomes" id="UP000010552"/>
    </source>
</evidence>
<gene>
    <name evidence="8" type="ORF">PAL_GLEAN10017752</name>
</gene>
<dbReference type="InterPro" id="IPR001841">
    <property type="entry name" value="Znf_RING"/>
</dbReference>
<dbReference type="EMBL" id="KB030474">
    <property type="protein sequence ID" value="ELK16243.1"/>
    <property type="molecule type" value="Genomic_DNA"/>
</dbReference>
<feature type="non-terminal residue" evidence="8">
    <location>
        <position position="1"/>
    </location>
</feature>
<protein>
    <submittedName>
        <fullName evidence="8">E3 ubiquitin-protein ligase RFWD2</fullName>
    </submittedName>
</protein>
<dbReference type="STRING" id="9402.L5KZK1"/>
<sequence>SAGAGGSSSGLGSGSRKRPLLAPLCNGLINSYEDKSNDFVCPICFDMIEEAYMTKCGHSFCYKCIHQSLEDNNRCPKCNYVVDNIDHLYPNFLVNELILKQKQRFEEKRFKLDHSNGHRWQIFQDLLGTDQDNLDLANVNLMLELLVQKKKQLEAESHAAQLQILMEFLKVARRNKREQLEQIQKELSVLEEDIKRVETKKQPWYNSTLASRRKRLTAHFEDLEQCYFSTRMSRISDDSRTASQLDEFQECLSKFTRYNSVRPLATLSYASDLYNGSSIVSSIEFDRDCDYFAIAGVTKKIKVYEYGTVIQDAVDIHYPENEMTCNSKISCISWSSYHKNLLASSDYEGTVILWDGFTGQRSKVYQEHEKRCWSVDFNLMDPKLLASGSDDAKVKLWSTNLDNSVASIEAKANVCCVKFSPSSRYHLAFGCADHCVHYYDLRNTKQPIMVFKGHRKAVSYAKFVSGSENNSLYLYYKGLSKTLLTFKFDTVKSVLDKDRKEDDTNEFVSAVCWRALPDGLYAFVHAVHCVQAPFPALVFVMCYNAVSPEAFQVQC</sequence>
<dbReference type="Gene3D" id="2.130.10.10">
    <property type="entry name" value="YVTN repeat-like/Quinoprotein amine dehydrogenase"/>
    <property type="match status" value="2"/>
</dbReference>
<dbReference type="SMART" id="SM00320">
    <property type="entry name" value="WD40"/>
    <property type="match status" value="5"/>
</dbReference>
<dbReference type="InterPro" id="IPR015943">
    <property type="entry name" value="WD40/YVTN_repeat-like_dom_sf"/>
</dbReference>
<feature type="repeat" description="WD" evidence="5">
    <location>
        <begin position="365"/>
        <end position="407"/>
    </location>
</feature>
<dbReference type="Pfam" id="PF00400">
    <property type="entry name" value="WD40"/>
    <property type="match status" value="3"/>
</dbReference>
<keyword evidence="5" id="KW-0853">WD repeat</keyword>
<evidence type="ECO:0000259" key="7">
    <source>
        <dbReference type="PROSITE" id="PS50089"/>
    </source>
</evidence>
<dbReference type="InterPro" id="IPR036322">
    <property type="entry name" value="WD40_repeat_dom_sf"/>
</dbReference>
<dbReference type="FunFam" id="3.30.40.10:FF:000222">
    <property type="entry name" value="E3 ubiquitin-protein ligase COP1 isoform X2"/>
    <property type="match status" value="1"/>
</dbReference>
<keyword evidence="1" id="KW-0479">Metal-binding</keyword>
<keyword evidence="3" id="KW-0862">Zinc</keyword>
<dbReference type="CDD" id="cd16504">
    <property type="entry name" value="RING-HC_COP1"/>
    <property type="match status" value="1"/>
</dbReference>
<name>L5KZK1_PTEAL</name>
<dbReference type="SMART" id="SM00184">
    <property type="entry name" value="RING"/>
    <property type="match status" value="1"/>
</dbReference>
<proteinExistence type="predicted"/>
<dbReference type="InParanoid" id="L5KZK1"/>
<dbReference type="InterPro" id="IPR001680">
    <property type="entry name" value="WD40_rpt"/>
</dbReference>
<dbReference type="GO" id="GO:0043161">
    <property type="term" value="P:proteasome-mediated ubiquitin-dependent protein catabolic process"/>
    <property type="evidence" value="ECO:0007669"/>
    <property type="project" value="TreeGrafter"/>
</dbReference>
<evidence type="ECO:0000256" key="2">
    <source>
        <dbReference type="ARBA" id="ARBA00022771"/>
    </source>
</evidence>
<dbReference type="Pfam" id="PF13923">
    <property type="entry name" value="zf-C3HC4_2"/>
    <property type="match status" value="1"/>
</dbReference>
<evidence type="ECO:0000256" key="1">
    <source>
        <dbReference type="ARBA" id="ARBA00022723"/>
    </source>
</evidence>
<feature type="coiled-coil region" evidence="6">
    <location>
        <begin position="136"/>
        <end position="200"/>
    </location>
</feature>
<accession>L5KZK1</accession>
<evidence type="ECO:0000256" key="4">
    <source>
        <dbReference type="PROSITE-ProRule" id="PRU00175"/>
    </source>
</evidence>
<dbReference type="PANTHER" id="PTHR44080:SF1">
    <property type="entry name" value="E3 UBIQUITIN-PROTEIN LIGASE COP1"/>
    <property type="match status" value="1"/>
</dbReference>
<dbReference type="SUPFAM" id="SSF50978">
    <property type="entry name" value="WD40 repeat-like"/>
    <property type="match status" value="1"/>
</dbReference>
<keyword evidence="6" id="KW-0175">Coiled coil</keyword>
<dbReference type="InterPro" id="IPR017907">
    <property type="entry name" value="Znf_RING_CS"/>
</dbReference>
<dbReference type="FunCoup" id="L5KZK1">
    <property type="interactions" value="2563"/>
</dbReference>
<dbReference type="Proteomes" id="UP000010552">
    <property type="component" value="Unassembled WGS sequence"/>
</dbReference>
<dbReference type="PANTHER" id="PTHR44080">
    <property type="entry name" value="E3 UBIQUITIN-PROTEIN LIGASE COP1"/>
    <property type="match status" value="1"/>
</dbReference>
<dbReference type="PROSITE" id="PS50082">
    <property type="entry name" value="WD_REPEATS_2"/>
    <property type="match status" value="1"/>
</dbReference>
<dbReference type="PROSITE" id="PS50089">
    <property type="entry name" value="ZF_RING_2"/>
    <property type="match status" value="1"/>
</dbReference>
<organism evidence="8 9">
    <name type="scientific">Pteropus alecto</name>
    <name type="common">Black flying fox</name>
    <dbReference type="NCBI Taxonomy" id="9402"/>
    <lineage>
        <taxon>Eukaryota</taxon>
        <taxon>Metazoa</taxon>
        <taxon>Chordata</taxon>
        <taxon>Craniata</taxon>
        <taxon>Vertebrata</taxon>
        <taxon>Euteleostomi</taxon>
        <taxon>Mammalia</taxon>
        <taxon>Eutheria</taxon>
        <taxon>Laurasiatheria</taxon>
        <taxon>Chiroptera</taxon>
        <taxon>Yinpterochiroptera</taxon>
        <taxon>Pteropodoidea</taxon>
        <taxon>Pteropodidae</taxon>
        <taxon>Pteropodinae</taxon>
        <taxon>Pteropus</taxon>
    </lineage>
</organism>
<feature type="domain" description="RING-type" evidence="7">
    <location>
        <begin position="41"/>
        <end position="79"/>
    </location>
</feature>
<keyword evidence="9" id="KW-1185">Reference proteome</keyword>
<keyword evidence="2 4" id="KW-0863">Zinc-finger</keyword>
<dbReference type="InterPro" id="IPR042755">
    <property type="entry name" value="COP1"/>
</dbReference>
<evidence type="ECO:0000256" key="6">
    <source>
        <dbReference type="SAM" id="Coils"/>
    </source>
</evidence>